<evidence type="ECO:0000313" key="25">
    <source>
        <dbReference type="EMBL" id="KAK9986104.1"/>
    </source>
</evidence>
<accession>A0AAW2BMT1</accession>
<comment type="catalytic activity">
    <reaction evidence="20">
        <text>L-threonyl-[protein] + ATP = O-phospho-L-threonyl-[protein] + ADP + H(+)</text>
        <dbReference type="Rhea" id="RHEA:46608"/>
        <dbReference type="Rhea" id="RHEA-COMP:11060"/>
        <dbReference type="Rhea" id="RHEA-COMP:11605"/>
        <dbReference type="ChEBI" id="CHEBI:15378"/>
        <dbReference type="ChEBI" id="CHEBI:30013"/>
        <dbReference type="ChEBI" id="CHEBI:30616"/>
        <dbReference type="ChEBI" id="CHEBI:61977"/>
        <dbReference type="ChEBI" id="CHEBI:456216"/>
        <dbReference type="EC" id="2.7.11.1"/>
    </reaction>
</comment>
<dbReference type="FunFam" id="1.10.510.10:FF:000358">
    <property type="entry name" value="Putative leucine-rich repeat receptor-like serine/threonine-protein kinase"/>
    <property type="match status" value="1"/>
</dbReference>
<evidence type="ECO:0000256" key="4">
    <source>
        <dbReference type="ARBA" id="ARBA00012513"/>
    </source>
</evidence>
<dbReference type="InterPro" id="IPR050647">
    <property type="entry name" value="Plant_LRR-RLKs"/>
</dbReference>
<proteinExistence type="inferred from homology"/>
<keyword evidence="15 22" id="KW-0067">ATP-binding</keyword>
<evidence type="ECO:0000256" key="14">
    <source>
        <dbReference type="ARBA" id="ARBA00022777"/>
    </source>
</evidence>
<dbReference type="InterPro" id="IPR013210">
    <property type="entry name" value="LRR_N_plant-typ"/>
</dbReference>
<dbReference type="PROSITE" id="PS50011">
    <property type="entry name" value="PROTEIN_KINASE_DOM"/>
    <property type="match status" value="1"/>
</dbReference>
<dbReference type="Gene3D" id="3.30.200.20">
    <property type="entry name" value="Phosphorylase Kinase, domain 1"/>
    <property type="match status" value="1"/>
</dbReference>
<keyword evidence="16 23" id="KW-1133">Transmembrane helix</keyword>
<keyword evidence="11" id="KW-0732">Signal</keyword>
<comment type="similarity">
    <text evidence="3">Belongs to the RLP family.</text>
</comment>
<dbReference type="Pfam" id="PF13855">
    <property type="entry name" value="LRR_8"/>
    <property type="match status" value="1"/>
</dbReference>
<dbReference type="InterPro" id="IPR001611">
    <property type="entry name" value="Leu-rich_rpt"/>
</dbReference>
<evidence type="ECO:0000256" key="11">
    <source>
        <dbReference type="ARBA" id="ARBA00022729"/>
    </source>
</evidence>
<evidence type="ECO:0000256" key="7">
    <source>
        <dbReference type="ARBA" id="ARBA00022553"/>
    </source>
</evidence>
<evidence type="ECO:0000256" key="10">
    <source>
        <dbReference type="ARBA" id="ARBA00022692"/>
    </source>
</evidence>
<dbReference type="PANTHER" id="PTHR48056">
    <property type="entry name" value="LRR RECEPTOR-LIKE SERINE/THREONINE-PROTEIN KINASE-RELATED"/>
    <property type="match status" value="1"/>
</dbReference>
<dbReference type="FunFam" id="3.30.200.20:FF:000432">
    <property type="entry name" value="LRR receptor-like serine/threonine-protein kinase EFR"/>
    <property type="match status" value="1"/>
</dbReference>
<dbReference type="GO" id="GO:0004674">
    <property type="term" value="F:protein serine/threonine kinase activity"/>
    <property type="evidence" value="ECO:0007669"/>
    <property type="project" value="UniProtKB-KW"/>
</dbReference>
<dbReference type="Pfam" id="PF08263">
    <property type="entry name" value="LRRNT_2"/>
    <property type="match status" value="1"/>
</dbReference>
<keyword evidence="13 22" id="KW-0547">Nucleotide-binding</keyword>
<dbReference type="FunFam" id="3.80.10.10:FF:000383">
    <property type="entry name" value="Leucine-rich repeat receptor protein kinase EMS1"/>
    <property type="match status" value="1"/>
</dbReference>
<keyword evidence="19" id="KW-0325">Glycoprotein</keyword>
<dbReference type="InterPro" id="IPR008271">
    <property type="entry name" value="Ser/Thr_kinase_AS"/>
</dbReference>
<keyword evidence="14" id="KW-0418">Kinase</keyword>
<dbReference type="InterPro" id="IPR000719">
    <property type="entry name" value="Prot_kinase_dom"/>
</dbReference>
<dbReference type="SMART" id="SM00369">
    <property type="entry name" value="LRR_TYP"/>
    <property type="match status" value="5"/>
</dbReference>
<comment type="caution">
    <text evidence="25">The sequence shown here is derived from an EMBL/GenBank/DDBJ whole genome shotgun (WGS) entry which is preliminary data.</text>
</comment>
<dbReference type="PROSITE" id="PS00108">
    <property type="entry name" value="PROTEIN_KINASE_ST"/>
    <property type="match status" value="1"/>
</dbReference>
<dbReference type="FunFam" id="3.80.10.10:FF:000275">
    <property type="entry name" value="Leucine-rich repeat receptor-like protein kinase"/>
    <property type="match status" value="1"/>
</dbReference>
<feature type="domain" description="Protein kinase" evidence="24">
    <location>
        <begin position="694"/>
        <end position="1028"/>
    </location>
</feature>
<keyword evidence="8" id="KW-0433">Leucine-rich repeat</keyword>
<comment type="similarity">
    <text evidence="2">Belongs to the protein kinase superfamily. Ser/Thr protein kinase family.</text>
</comment>
<comment type="catalytic activity">
    <reaction evidence="21">
        <text>L-seryl-[protein] + ATP = O-phospho-L-seryl-[protein] + ADP + H(+)</text>
        <dbReference type="Rhea" id="RHEA:17989"/>
        <dbReference type="Rhea" id="RHEA-COMP:9863"/>
        <dbReference type="Rhea" id="RHEA-COMP:11604"/>
        <dbReference type="ChEBI" id="CHEBI:15378"/>
        <dbReference type="ChEBI" id="CHEBI:29999"/>
        <dbReference type="ChEBI" id="CHEBI:30616"/>
        <dbReference type="ChEBI" id="CHEBI:83421"/>
        <dbReference type="ChEBI" id="CHEBI:456216"/>
        <dbReference type="EC" id="2.7.11.1"/>
    </reaction>
</comment>
<evidence type="ECO:0000313" key="26">
    <source>
        <dbReference type="Proteomes" id="UP001459277"/>
    </source>
</evidence>
<dbReference type="EC" id="2.7.11.1" evidence="4"/>
<comment type="subcellular location">
    <subcellularLocation>
        <location evidence="1">Cell membrane</location>
        <topology evidence="1">Single-pass type I membrane protein</topology>
    </subcellularLocation>
</comment>
<dbReference type="FunFam" id="3.80.10.10:FF:000288">
    <property type="entry name" value="LRR receptor-like serine/threonine-protein kinase EFR"/>
    <property type="match status" value="1"/>
</dbReference>
<keyword evidence="18" id="KW-0675">Receptor</keyword>
<dbReference type="Pfam" id="PF23598">
    <property type="entry name" value="LRR_14"/>
    <property type="match status" value="1"/>
</dbReference>
<evidence type="ECO:0000256" key="12">
    <source>
        <dbReference type="ARBA" id="ARBA00022737"/>
    </source>
</evidence>
<evidence type="ECO:0000256" key="8">
    <source>
        <dbReference type="ARBA" id="ARBA00022614"/>
    </source>
</evidence>
<gene>
    <name evidence="25" type="ORF">SO802_031055</name>
</gene>
<dbReference type="InterPro" id="IPR003591">
    <property type="entry name" value="Leu-rich_rpt_typical-subtyp"/>
</dbReference>
<evidence type="ECO:0000259" key="24">
    <source>
        <dbReference type="PROSITE" id="PS50011"/>
    </source>
</evidence>
<evidence type="ECO:0000256" key="5">
    <source>
        <dbReference type="ARBA" id="ARBA00022475"/>
    </source>
</evidence>
<dbReference type="InterPro" id="IPR032675">
    <property type="entry name" value="LRR_dom_sf"/>
</dbReference>
<evidence type="ECO:0000256" key="15">
    <source>
        <dbReference type="ARBA" id="ARBA00022840"/>
    </source>
</evidence>
<keyword evidence="10 23" id="KW-0812">Transmembrane</keyword>
<dbReference type="SMART" id="SM00220">
    <property type="entry name" value="S_TKc"/>
    <property type="match status" value="1"/>
</dbReference>
<keyword evidence="26" id="KW-1185">Reference proteome</keyword>
<dbReference type="GO" id="GO:0033612">
    <property type="term" value="F:receptor serine/threonine kinase binding"/>
    <property type="evidence" value="ECO:0007669"/>
    <property type="project" value="TreeGrafter"/>
</dbReference>
<keyword evidence="9" id="KW-0808">Transferase</keyword>
<dbReference type="PROSITE" id="PS00107">
    <property type="entry name" value="PROTEIN_KINASE_ATP"/>
    <property type="match status" value="1"/>
</dbReference>
<protein>
    <recommendedName>
        <fullName evidence="4">non-specific serine/threonine protein kinase</fullName>
        <ecNumber evidence="4">2.7.11.1</ecNumber>
    </recommendedName>
</protein>
<evidence type="ECO:0000256" key="2">
    <source>
        <dbReference type="ARBA" id="ARBA00008684"/>
    </source>
</evidence>
<evidence type="ECO:0000256" key="22">
    <source>
        <dbReference type="PROSITE-ProRule" id="PRU10141"/>
    </source>
</evidence>
<dbReference type="InterPro" id="IPR011009">
    <property type="entry name" value="Kinase-like_dom_sf"/>
</dbReference>
<keyword evidence="17 23" id="KW-0472">Membrane</keyword>
<evidence type="ECO:0000256" key="16">
    <source>
        <dbReference type="ARBA" id="ARBA00022989"/>
    </source>
</evidence>
<evidence type="ECO:0000256" key="1">
    <source>
        <dbReference type="ARBA" id="ARBA00004251"/>
    </source>
</evidence>
<dbReference type="EMBL" id="JAZDWU010000011">
    <property type="protein sequence ID" value="KAK9986104.1"/>
    <property type="molecule type" value="Genomic_DNA"/>
</dbReference>
<evidence type="ECO:0000256" key="6">
    <source>
        <dbReference type="ARBA" id="ARBA00022527"/>
    </source>
</evidence>
<dbReference type="GO" id="GO:0005886">
    <property type="term" value="C:plasma membrane"/>
    <property type="evidence" value="ECO:0007669"/>
    <property type="project" value="UniProtKB-SubCell"/>
</dbReference>
<evidence type="ECO:0000256" key="9">
    <source>
        <dbReference type="ARBA" id="ARBA00022679"/>
    </source>
</evidence>
<evidence type="ECO:0000256" key="18">
    <source>
        <dbReference type="ARBA" id="ARBA00023170"/>
    </source>
</evidence>
<evidence type="ECO:0000256" key="23">
    <source>
        <dbReference type="SAM" id="Phobius"/>
    </source>
</evidence>
<dbReference type="AlphaFoldDB" id="A0AAW2BMT1"/>
<evidence type="ECO:0000256" key="21">
    <source>
        <dbReference type="ARBA" id="ARBA00048679"/>
    </source>
</evidence>
<keyword evidence="7" id="KW-0597">Phosphoprotein</keyword>
<dbReference type="InterPro" id="IPR055414">
    <property type="entry name" value="LRR_R13L4/SHOC2-like"/>
</dbReference>
<name>A0AAW2BMT1_9ROSI</name>
<dbReference type="InterPro" id="IPR017441">
    <property type="entry name" value="Protein_kinase_ATP_BS"/>
</dbReference>
<dbReference type="Gene3D" id="3.80.10.10">
    <property type="entry name" value="Ribonuclease Inhibitor"/>
    <property type="match status" value="3"/>
</dbReference>
<evidence type="ECO:0000256" key="17">
    <source>
        <dbReference type="ARBA" id="ARBA00023136"/>
    </source>
</evidence>
<feature type="binding site" evidence="22">
    <location>
        <position position="723"/>
    </location>
    <ligand>
        <name>ATP</name>
        <dbReference type="ChEBI" id="CHEBI:30616"/>
    </ligand>
</feature>
<feature type="transmembrane region" description="Helical" evidence="23">
    <location>
        <begin position="635"/>
        <end position="656"/>
    </location>
</feature>
<keyword evidence="6" id="KW-0723">Serine/threonine-protein kinase</keyword>
<dbReference type="Gene3D" id="1.10.510.10">
    <property type="entry name" value="Transferase(Phosphotransferase) domain 1"/>
    <property type="match status" value="1"/>
</dbReference>
<evidence type="ECO:0000256" key="20">
    <source>
        <dbReference type="ARBA" id="ARBA00047899"/>
    </source>
</evidence>
<dbReference type="PANTHER" id="PTHR48056:SF89">
    <property type="entry name" value="OS06G0585982 PROTEIN"/>
    <property type="match status" value="1"/>
</dbReference>
<keyword evidence="5" id="KW-1003">Cell membrane</keyword>
<sequence>MSMSSCLKSKTVPALANETDRLALIDFKNRITQDPLQIMSSWNDSIHFCNWIGVTCSPSSKRVIVLDLEAKRLVGPIPPSIGNLTYLTEINLRSNSFNGEIPQEVGRLQHLQHLNLTLNSIGGKLPTNLSYCTQLRVLDVAYNNLVGQIPDHLSSLSKLVNLSLGMNNLTGSIPAWMGNFSSLNVLSLIQNNFQGSIPNELGRLSRLGFFRLSMNNLTGTIPPPIFNISSIYFFSITQNRLHGSLPPDVGLTLPNLQVFVGGINSFMGPIPVSLSNASQLRTLDFSQNDLTGTVPQNLASLQGLVKLNFVINSLGKWKDGDLDFLSFLANCTSLEILGLAYNHFGGVLPSSIANLSTQLYALLTGGNMIHGDIPIGIGNLVNLNQLGLENNHLGGTLPHALGKLQKLNLLFLGSNNFFGPIPSSLGNLTALLILNMEENRFEGRIPPSLGNCRNLLSLNLSRNNLSGTIPKQVMGLSSLSIFLDLSYNFLVGALPFEVGNLIHLTKLDLSKNRLSGKIPTNLGTCISLQYLYLGSNSFEGAIPQSLKNLRGFEDIDLSHNNLSGHIPGFLIKLLSLKHLNISYNDFEGEVPSEGIFANASAISIIGNEKLCGGVQELHLSSCSSKHPKLYRKLRALRIIIPVTCITIFVLLWLYFFPTCSIVKNLRKGTLAMSSFEDWQIPISYAELLESTNRFSENNLIGSGSFGSVYKGVLSRNGAIVAVKVLNLQQQGAMKSFINECNALRDIRHRNLLKVISACSSIDHKGNDFKSLIFEFMCNGSLDRWLHPNNDEQHQINKLSFIQRLNIAIDVAYALEYLHQHCQTPIVHCDLKPSNILLDEDMVAHVGDFGLVKFLFEESNNPSKTQTLSVGLKGSIGYIPPEYGMGGQISTLGDIFSYGILLLEIFTGKKPIDEMFIDGLCIHKFTSMALPEHVMNIVDASMFFEEDEEDVDDKRNEDDIEDKAIIEEEPRLNVSSRIKDCLISVFKIGLSCSSTSLDERMPTDVVVHEMNAIRDTYLKLKKKNRRRMN</sequence>
<evidence type="ECO:0000256" key="13">
    <source>
        <dbReference type="ARBA" id="ARBA00022741"/>
    </source>
</evidence>
<dbReference type="Pfam" id="PF00560">
    <property type="entry name" value="LRR_1"/>
    <property type="match status" value="4"/>
</dbReference>
<dbReference type="Proteomes" id="UP001459277">
    <property type="component" value="Unassembled WGS sequence"/>
</dbReference>
<dbReference type="InterPro" id="IPR001245">
    <property type="entry name" value="Ser-Thr/Tyr_kinase_cat_dom"/>
</dbReference>
<organism evidence="25 26">
    <name type="scientific">Lithocarpus litseifolius</name>
    <dbReference type="NCBI Taxonomy" id="425828"/>
    <lineage>
        <taxon>Eukaryota</taxon>
        <taxon>Viridiplantae</taxon>
        <taxon>Streptophyta</taxon>
        <taxon>Embryophyta</taxon>
        <taxon>Tracheophyta</taxon>
        <taxon>Spermatophyta</taxon>
        <taxon>Magnoliopsida</taxon>
        <taxon>eudicotyledons</taxon>
        <taxon>Gunneridae</taxon>
        <taxon>Pentapetalae</taxon>
        <taxon>rosids</taxon>
        <taxon>fabids</taxon>
        <taxon>Fagales</taxon>
        <taxon>Fagaceae</taxon>
        <taxon>Lithocarpus</taxon>
    </lineage>
</organism>
<dbReference type="SUPFAM" id="SSF56112">
    <property type="entry name" value="Protein kinase-like (PK-like)"/>
    <property type="match status" value="1"/>
</dbReference>
<evidence type="ECO:0000256" key="3">
    <source>
        <dbReference type="ARBA" id="ARBA00009592"/>
    </source>
</evidence>
<dbReference type="GO" id="GO:0005524">
    <property type="term" value="F:ATP binding"/>
    <property type="evidence" value="ECO:0007669"/>
    <property type="project" value="UniProtKB-UniRule"/>
</dbReference>
<reference evidence="25 26" key="1">
    <citation type="submission" date="2024-01" db="EMBL/GenBank/DDBJ databases">
        <title>A telomere-to-telomere, gap-free genome of sweet tea (Lithocarpus litseifolius).</title>
        <authorList>
            <person name="Zhou J."/>
        </authorList>
    </citation>
    <scope>NUCLEOTIDE SEQUENCE [LARGE SCALE GENOMIC DNA]</scope>
    <source>
        <strain evidence="25">Zhou-2022a</strain>
        <tissue evidence="25">Leaf</tissue>
    </source>
</reference>
<evidence type="ECO:0000256" key="19">
    <source>
        <dbReference type="ARBA" id="ARBA00023180"/>
    </source>
</evidence>
<dbReference type="SUPFAM" id="SSF52058">
    <property type="entry name" value="L domain-like"/>
    <property type="match status" value="2"/>
</dbReference>
<keyword evidence="12" id="KW-0677">Repeat</keyword>
<dbReference type="Pfam" id="PF07714">
    <property type="entry name" value="PK_Tyr_Ser-Thr"/>
    <property type="match status" value="1"/>
</dbReference>